<accession>A0AAU9ZPI7</accession>
<proteinExistence type="predicted"/>
<keyword evidence="3" id="KW-1185">Reference proteome</keyword>
<evidence type="ECO:0000256" key="1">
    <source>
        <dbReference type="SAM" id="MobiDB-lite"/>
    </source>
</evidence>
<dbReference type="Proteomes" id="UP001152836">
    <property type="component" value="Unassembled WGS sequence"/>
</dbReference>
<gene>
    <name evidence="2" type="primary">RGD1565323</name>
    <name evidence="2" type="ORF">PHOROB_LOCUS10765</name>
</gene>
<organism evidence="2 3">
    <name type="scientific">Phodopus roborovskii</name>
    <name type="common">Roborovski's desert hamster</name>
    <name type="synonym">Cricetulus roborovskii</name>
    <dbReference type="NCBI Taxonomy" id="109678"/>
    <lineage>
        <taxon>Eukaryota</taxon>
        <taxon>Metazoa</taxon>
        <taxon>Chordata</taxon>
        <taxon>Craniata</taxon>
        <taxon>Vertebrata</taxon>
        <taxon>Euteleostomi</taxon>
        <taxon>Mammalia</taxon>
        <taxon>Eutheria</taxon>
        <taxon>Euarchontoglires</taxon>
        <taxon>Glires</taxon>
        <taxon>Rodentia</taxon>
        <taxon>Myomorpha</taxon>
        <taxon>Muroidea</taxon>
        <taxon>Cricetidae</taxon>
        <taxon>Cricetinae</taxon>
        <taxon>Phodopus</taxon>
    </lineage>
</organism>
<comment type="caution">
    <text evidence="2">The sequence shown here is derived from an EMBL/GenBank/DDBJ whole genome shotgun (WGS) entry which is preliminary data.</text>
</comment>
<evidence type="ECO:0000313" key="2">
    <source>
        <dbReference type="EMBL" id="CAH6803166.1"/>
    </source>
</evidence>
<protein>
    <submittedName>
        <fullName evidence="2">RGD1565323 protein</fullName>
    </submittedName>
</protein>
<reference evidence="2" key="1">
    <citation type="submission" date="2022-06" db="EMBL/GenBank/DDBJ databases">
        <authorList>
            <person name="Andreotti S."/>
            <person name="Wyler E."/>
        </authorList>
    </citation>
    <scope>NUCLEOTIDE SEQUENCE</scope>
</reference>
<evidence type="ECO:0000313" key="3">
    <source>
        <dbReference type="Proteomes" id="UP001152836"/>
    </source>
</evidence>
<sequence>MKSFRCQEKRVLKSQDCVLIYKPEMAGDENPTPDSNLLKLTTSMLKVKRLEEISSCHSSNPLEKVAFFQCMEEVEKVKCLLEEQSSELDLQAGDHESDSSFRGPDASGLLRHSTRVDIPSTSDT</sequence>
<name>A0AAU9ZPI7_PHORO</name>
<feature type="region of interest" description="Disordered" evidence="1">
    <location>
        <begin position="88"/>
        <end position="124"/>
    </location>
</feature>
<dbReference type="AlphaFoldDB" id="A0AAU9ZPI7"/>
<dbReference type="EMBL" id="CALSGD010001466">
    <property type="protein sequence ID" value="CAH6803166.1"/>
    <property type="molecule type" value="Genomic_DNA"/>
</dbReference>